<keyword evidence="2" id="KW-1185">Reference proteome</keyword>
<evidence type="ECO:0000313" key="2">
    <source>
        <dbReference type="Proteomes" id="UP000014978"/>
    </source>
</evidence>
<dbReference type="EMBL" id="ATCN01000308">
    <property type="protein sequence ID" value="EPR79298.1"/>
    <property type="molecule type" value="Genomic_DNA"/>
</dbReference>
<protein>
    <submittedName>
        <fullName evidence="1">Uncharacterized protein</fullName>
    </submittedName>
</protein>
<dbReference type="AlphaFoldDB" id="S7XTU2"/>
<accession>S7XTU2</accession>
<dbReference type="Proteomes" id="UP000014978">
    <property type="component" value="Unassembled WGS sequence"/>
</dbReference>
<comment type="caution">
    <text evidence="1">The sequence shown here is derived from an EMBL/GenBank/DDBJ whole genome shotgun (WGS) entry which is preliminary data.</text>
</comment>
<gene>
    <name evidence="1" type="ORF">SLOPH_829</name>
</gene>
<evidence type="ECO:0000313" key="1">
    <source>
        <dbReference type="EMBL" id="EPR79298.1"/>
    </source>
</evidence>
<name>S7XTU2_SPRLO</name>
<sequence>MHNHNQRSMDEINNKLGSMCINESIIISGDGFLSNIVDGKTNKPERDEHQTEISNIEVKDTFNYNFQRKKMKEKKVFDKFYCKNSDDSKIKKYRKKVAVVKIS</sequence>
<dbReference type="VEuPathDB" id="MicrosporidiaDB:SLOPH_829"/>
<reference evidence="2" key="1">
    <citation type="journal article" date="2013" name="PLoS Genet.">
        <title>The genome of Spraguea lophii and the basis of host-microsporidian interactions.</title>
        <authorList>
            <person name="Campbell S.E."/>
            <person name="Williams T.A."/>
            <person name="Yousuf A."/>
            <person name="Soanes D.M."/>
            <person name="Paszkiewicz K.H."/>
            <person name="Williams B.A.P."/>
        </authorList>
    </citation>
    <scope>NUCLEOTIDE SEQUENCE [LARGE SCALE GENOMIC DNA]</scope>
    <source>
        <strain evidence="2">42_110</strain>
    </source>
</reference>
<dbReference type="InParanoid" id="S7XTU2"/>
<proteinExistence type="predicted"/>
<dbReference type="HOGENOM" id="CLU_2265461_0_0_1"/>
<organism evidence="1 2">
    <name type="scientific">Spraguea lophii (strain 42_110)</name>
    <name type="common">Microsporidian parasite</name>
    <dbReference type="NCBI Taxonomy" id="1358809"/>
    <lineage>
        <taxon>Eukaryota</taxon>
        <taxon>Fungi</taxon>
        <taxon>Fungi incertae sedis</taxon>
        <taxon>Microsporidia</taxon>
        <taxon>Spragueidae</taxon>
        <taxon>Spraguea</taxon>
    </lineage>
</organism>